<evidence type="ECO:0000313" key="3">
    <source>
        <dbReference type="EMBL" id="CAD7045495.1"/>
    </source>
</evidence>
<name>A0ABN7JS95_9HYPH</name>
<dbReference type="RefSeq" id="WP_142593301.1">
    <property type="nucleotide sequence ID" value="NZ_CABFWF030000013.1"/>
</dbReference>
<reference evidence="3 4" key="1">
    <citation type="submission" date="2020-11" db="EMBL/GenBank/DDBJ databases">
        <authorList>
            <person name="Lassalle F."/>
        </authorList>
    </citation>
    <scope>NUCLEOTIDE SEQUENCE [LARGE SCALE GENOMIC DNA]</scope>
    <source>
        <strain evidence="3 4">JC140</strain>
    </source>
</reference>
<feature type="chain" id="PRO_5046300514" evidence="2">
    <location>
        <begin position="21"/>
        <end position="222"/>
    </location>
</feature>
<keyword evidence="4" id="KW-1185">Reference proteome</keyword>
<comment type="caution">
    <text evidence="3">The sequence shown here is derived from an EMBL/GenBank/DDBJ whole genome shotgun (WGS) entry which is preliminary data.</text>
</comment>
<proteinExistence type="predicted"/>
<feature type="region of interest" description="Disordered" evidence="1">
    <location>
        <begin position="141"/>
        <end position="222"/>
    </location>
</feature>
<keyword evidence="2" id="KW-0732">Signal</keyword>
<accession>A0ABN7JS95</accession>
<feature type="signal peptide" evidence="2">
    <location>
        <begin position="1"/>
        <end position="20"/>
    </location>
</feature>
<sequence>MFLRLTVVAAVLVVPFAASAQTSDICRSLERRLAMLPQVIGSTAEVRRHAEALRYHDGEIRHLRTQMRRARCGAGSIVTFGQRDDICGEMAQALRELEQVRDSIAAQQSAARQILRPNGERNAILAALDANGCRTDTAAEPLPAALEPSPPPREEPQERPYSGITVLSPKAGTAPAAAPPPPPEERPYDPSRKVRTVGPVFLPDESSIDLANPAGAGPQPRQ</sequence>
<dbReference type="EMBL" id="CABFWF030000013">
    <property type="protein sequence ID" value="CAD7045495.1"/>
    <property type="molecule type" value="Genomic_DNA"/>
</dbReference>
<gene>
    <name evidence="3" type="ORF">REJC140_03970</name>
</gene>
<organism evidence="3 4">
    <name type="scientific">Pseudorhizobium endolithicum</name>
    <dbReference type="NCBI Taxonomy" id="1191678"/>
    <lineage>
        <taxon>Bacteria</taxon>
        <taxon>Pseudomonadati</taxon>
        <taxon>Pseudomonadota</taxon>
        <taxon>Alphaproteobacteria</taxon>
        <taxon>Hyphomicrobiales</taxon>
        <taxon>Rhizobiaceae</taxon>
        <taxon>Rhizobium/Agrobacterium group</taxon>
        <taxon>Pseudorhizobium</taxon>
    </lineage>
</organism>
<evidence type="ECO:0000313" key="4">
    <source>
        <dbReference type="Proteomes" id="UP000606921"/>
    </source>
</evidence>
<evidence type="ECO:0000256" key="2">
    <source>
        <dbReference type="SAM" id="SignalP"/>
    </source>
</evidence>
<protein>
    <submittedName>
        <fullName evidence="3">Uncharacterized protein</fullName>
    </submittedName>
</protein>
<feature type="compositionally biased region" description="Basic and acidic residues" evidence="1">
    <location>
        <begin position="183"/>
        <end position="192"/>
    </location>
</feature>
<evidence type="ECO:0000256" key="1">
    <source>
        <dbReference type="SAM" id="MobiDB-lite"/>
    </source>
</evidence>
<dbReference type="Proteomes" id="UP000606921">
    <property type="component" value="Unassembled WGS sequence"/>
</dbReference>